<evidence type="ECO:0000313" key="7">
    <source>
        <dbReference type="Proteomes" id="UP000823632"/>
    </source>
</evidence>
<feature type="domain" description="4Fe-4S ferredoxin-type" evidence="5">
    <location>
        <begin position="81"/>
        <end position="106"/>
    </location>
</feature>
<organism evidence="6 7">
    <name type="scientific">Candidatus Scatousia excrementipullorum</name>
    <dbReference type="NCBI Taxonomy" id="2840936"/>
    <lineage>
        <taxon>Bacteria</taxon>
        <taxon>Candidatus Scatousia</taxon>
    </lineage>
</organism>
<keyword evidence="3" id="KW-0408">Iron</keyword>
<dbReference type="SUPFAM" id="SSF54862">
    <property type="entry name" value="4Fe-4S ferredoxins"/>
    <property type="match status" value="1"/>
</dbReference>
<dbReference type="PROSITE" id="PS00198">
    <property type="entry name" value="4FE4S_FER_1"/>
    <property type="match status" value="1"/>
</dbReference>
<comment type="caution">
    <text evidence="6">The sequence shown here is derived from an EMBL/GenBank/DDBJ whole genome shotgun (WGS) entry which is preliminary data.</text>
</comment>
<evidence type="ECO:0000256" key="3">
    <source>
        <dbReference type="ARBA" id="ARBA00023004"/>
    </source>
</evidence>
<reference evidence="6" key="2">
    <citation type="journal article" date="2021" name="PeerJ">
        <title>Extensive microbial diversity within the chicken gut microbiome revealed by metagenomics and culture.</title>
        <authorList>
            <person name="Gilroy R."/>
            <person name="Ravi A."/>
            <person name="Getino M."/>
            <person name="Pursley I."/>
            <person name="Horton D.L."/>
            <person name="Alikhan N.F."/>
            <person name="Baker D."/>
            <person name="Gharbi K."/>
            <person name="Hall N."/>
            <person name="Watson M."/>
            <person name="Adriaenssens E.M."/>
            <person name="Foster-Nyarko E."/>
            <person name="Jarju S."/>
            <person name="Secka A."/>
            <person name="Antonio M."/>
            <person name="Oren A."/>
            <person name="Chaudhuri R.R."/>
            <person name="La Ragione R."/>
            <person name="Hildebrand F."/>
            <person name="Pallen M.J."/>
        </authorList>
    </citation>
    <scope>NUCLEOTIDE SEQUENCE</scope>
    <source>
        <strain evidence="6">10192</strain>
    </source>
</reference>
<dbReference type="Pfam" id="PF13237">
    <property type="entry name" value="Fer4_10"/>
    <property type="match status" value="1"/>
</dbReference>
<sequence>MLKDLLKEKKVFKLVCGAGNEDAKEVEKLVALYSKAGCSFFDLSAKPEIVDAAKRGLERAGIEKDRYLCVSVGIQGDPHVSKAYINSEKCKKCGRCYTVCPCKAVTEKSTHYKINKIRCIGCGKCVEACPFSCIETISEFTDLKKVLPPLIEKGIDCIEFHTLGENEIEVDEKWEDINRSFDGILSICIDRAKLGNEKLISRLKRMLKTREDYSTIIQADGCPMSGDKDDFKTTLQAVATAEIVQNANLPVYIMLSGGTNSRTTELAQMCGIDFHGIAVGTFARKIVQKYVEREDFLTNENIFNQALEIAKNLVKKSMEFMY</sequence>
<gene>
    <name evidence="6" type="ORF">IAC76_01400</name>
</gene>
<dbReference type="PANTHER" id="PTHR24960:SF79">
    <property type="entry name" value="PHOTOSYSTEM I IRON-SULFUR CENTER"/>
    <property type="match status" value="1"/>
</dbReference>
<evidence type="ECO:0000256" key="2">
    <source>
        <dbReference type="ARBA" id="ARBA00022723"/>
    </source>
</evidence>
<dbReference type="InterPro" id="IPR021039">
    <property type="entry name" value="Fe-S-bd_prot_LdpA_C"/>
</dbReference>
<dbReference type="GO" id="GO:0046872">
    <property type="term" value="F:metal ion binding"/>
    <property type="evidence" value="ECO:0007669"/>
    <property type="project" value="UniProtKB-KW"/>
</dbReference>
<dbReference type="Pfam" id="PF12617">
    <property type="entry name" value="LdpA_C"/>
    <property type="match status" value="1"/>
</dbReference>
<dbReference type="AlphaFoldDB" id="A0A9D9DNT8"/>
<proteinExistence type="predicted"/>
<dbReference type="InterPro" id="IPR017896">
    <property type="entry name" value="4Fe4S_Fe-S-bd"/>
</dbReference>
<protein>
    <submittedName>
        <fullName evidence="6">4Fe-4S binding protein</fullName>
    </submittedName>
</protein>
<dbReference type="Proteomes" id="UP000823632">
    <property type="component" value="Unassembled WGS sequence"/>
</dbReference>
<dbReference type="EMBL" id="JADIND010000031">
    <property type="protein sequence ID" value="MBO8430020.1"/>
    <property type="molecule type" value="Genomic_DNA"/>
</dbReference>
<dbReference type="InterPro" id="IPR050157">
    <property type="entry name" value="PSI_iron-sulfur_center"/>
</dbReference>
<reference evidence="6" key="1">
    <citation type="submission" date="2020-10" db="EMBL/GenBank/DDBJ databases">
        <authorList>
            <person name="Gilroy R."/>
        </authorList>
    </citation>
    <scope>NUCLEOTIDE SEQUENCE</scope>
    <source>
        <strain evidence="6">10192</strain>
    </source>
</reference>
<evidence type="ECO:0000259" key="5">
    <source>
        <dbReference type="PROSITE" id="PS51379"/>
    </source>
</evidence>
<feature type="domain" description="4Fe-4S ferredoxin-type" evidence="5">
    <location>
        <begin position="110"/>
        <end position="139"/>
    </location>
</feature>
<dbReference type="PANTHER" id="PTHR24960">
    <property type="entry name" value="PHOTOSYSTEM I IRON-SULFUR CENTER-RELATED"/>
    <property type="match status" value="1"/>
</dbReference>
<evidence type="ECO:0000256" key="1">
    <source>
        <dbReference type="ARBA" id="ARBA00022485"/>
    </source>
</evidence>
<keyword evidence="2" id="KW-0479">Metal-binding</keyword>
<dbReference type="InterPro" id="IPR017900">
    <property type="entry name" value="4Fe4S_Fe_S_CS"/>
</dbReference>
<accession>A0A9D9DNT8</accession>
<evidence type="ECO:0000313" key="6">
    <source>
        <dbReference type="EMBL" id="MBO8430020.1"/>
    </source>
</evidence>
<name>A0A9D9DNT8_9BACT</name>
<keyword evidence="1" id="KW-0004">4Fe-4S</keyword>
<dbReference type="PROSITE" id="PS51379">
    <property type="entry name" value="4FE4S_FER_2"/>
    <property type="match status" value="2"/>
</dbReference>
<dbReference type="Gene3D" id="3.30.70.20">
    <property type="match status" value="1"/>
</dbReference>
<keyword evidence="4" id="KW-0411">Iron-sulfur</keyword>
<dbReference type="GO" id="GO:0051539">
    <property type="term" value="F:4 iron, 4 sulfur cluster binding"/>
    <property type="evidence" value="ECO:0007669"/>
    <property type="project" value="UniProtKB-KW"/>
</dbReference>
<evidence type="ECO:0000256" key="4">
    <source>
        <dbReference type="ARBA" id="ARBA00023014"/>
    </source>
</evidence>